<gene>
    <name evidence="1" type="ORF">FEF09_20335</name>
</gene>
<dbReference type="Pfam" id="PF05988">
    <property type="entry name" value="DUF899"/>
    <property type="match status" value="1"/>
</dbReference>
<proteinExistence type="predicted"/>
<dbReference type="Proteomes" id="UP000318815">
    <property type="component" value="Unassembled WGS sequence"/>
</dbReference>
<name>A0A5C6LMG6_9BACT</name>
<dbReference type="RefSeq" id="WP_146306801.1">
    <property type="nucleotide sequence ID" value="NZ_VOHS01000024.1"/>
</dbReference>
<dbReference type="InterPro" id="IPR010296">
    <property type="entry name" value="DUF899_thioredox"/>
</dbReference>
<evidence type="ECO:0000313" key="2">
    <source>
        <dbReference type="Proteomes" id="UP000318815"/>
    </source>
</evidence>
<protein>
    <submittedName>
        <fullName evidence="1">DUF899 domain-containing protein</fullName>
    </submittedName>
</protein>
<dbReference type="EMBL" id="VOHS01000024">
    <property type="protein sequence ID" value="TWV98774.1"/>
    <property type="molecule type" value="Genomic_DNA"/>
</dbReference>
<evidence type="ECO:0000313" key="1">
    <source>
        <dbReference type="EMBL" id="TWV98774.1"/>
    </source>
</evidence>
<dbReference type="AlphaFoldDB" id="A0A5C6LMG6"/>
<organism evidence="1 2">
    <name type="scientific">Chitinophaga pinensis</name>
    <dbReference type="NCBI Taxonomy" id="79329"/>
    <lineage>
        <taxon>Bacteria</taxon>
        <taxon>Pseudomonadati</taxon>
        <taxon>Bacteroidota</taxon>
        <taxon>Chitinophagia</taxon>
        <taxon>Chitinophagales</taxon>
        <taxon>Chitinophagaceae</taxon>
        <taxon>Chitinophaga</taxon>
    </lineage>
</organism>
<reference evidence="1 2" key="1">
    <citation type="submission" date="2019-08" db="EMBL/GenBank/DDBJ databases">
        <title>Whole genome sequencing of chitin degrading bacteria Chitinophaga pinensis YS16.</title>
        <authorList>
            <person name="Singh R.P."/>
            <person name="Manchanda G."/>
            <person name="Maurya I.K."/>
            <person name="Joshi N.K."/>
            <person name="Srivastava A.K."/>
        </authorList>
    </citation>
    <scope>NUCLEOTIDE SEQUENCE [LARGE SCALE GENOMIC DNA]</scope>
    <source>
        <strain evidence="1 2">YS-16</strain>
    </source>
</reference>
<comment type="caution">
    <text evidence="1">The sequence shown here is derived from an EMBL/GenBank/DDBJ whole genome shotgun (WGS) entry which is preliminary data.</text>
</comment>
<keyword evidence="2" id="KW-1185">Reference proteome</keyword>
<accession>A0A5C6LMG6</accession>
<dbReference type="OrthoDB" id="574359at2"/>
<sequence>MKASNTDQAVELEHPVVAEAEWIRARKELLRKEKELTHLRDEISRLRRELPWQKVEKNYIFEGPDGPVSLSDLFEEKSQLIVQHFMLGPGWKEGCVGCSFMADNVDSGLVHLVNHDVAYVAISRAPYNEIVPFKERMGWSFRWVSSNGNDFNFDYHVSATEEEIANNNMTYNYERVPVSEKELPGMSVFYKDENGDIYHTYSTYARGAETVLNTYNLLDITPKGRNERDGEGNLTDWVKHHDKYQNKMPEAHSCCSH</sequence>